<sequence>MGHLITLATSSLNQWALDFEGNYERILTSIRIAKERGATMRVGPELEIPGYGCLDHFLEGDTVLHSWEILGKLLQSDETKGIICDIGMPVVHKNVNYNCRVIIHDGQIILIRPKMWLANDGNYREMRYFTPWQKHRQTEDHYLPRIIQSITGQLKVPFGDAVISTVDTCIGIELCEELFTPASPHILMGLDGVEIFTNSSGSHHELRKLYTRVELLKEATLKLGGVYLYANQQGCDGDRLYYDGCAMIAVNGRIIAQGSQFSLNDVEVVSATIDIEDVRAHRTKASRNMQAAASERYQRIEVPFALSEDEPHKIMSPQGAKSLNVAYHTPEEEIALGPACWLWDYLRRSRTQGYFIPLSGGIDSCATSVIVFSMCRLVAEAARRNDTQVIADARRIVGEPENSSYLPTDARELCGRIFHTCYMGTENSSPETRKRAKELGNAIGSYHIDLNMDTVVTAVRQLFAFVTGIKPKFKVHGGTNAENLALQNIQARLRMVLSYMFAQLMPFVRGRAGGLLVLGSANVDESLRGYLTKYDCSSADINPIGAISKTDLKKFIAYARNAFDLPVLDEFLNAVPTAELEPITESYVQADEADMGMTYDELSVFGRLRKVEKCGPYGMFMKLVQEWGSRLSPLQIAEKVKLFFFEYARNRHKMTTITPAYHAESYSPDDNRFDLRPFLYPSRFPFQFKKIDALASKLPDQSNADEAPSKKND</sequence>
<evidence type="ECO:0000256" key="1">
    <source>
        <dbReference type="ARBA" id="ARBA00005188"/>
    </source>
</evidence>
<dbReference type="AlphaFoldDB" id="A0A0H2R8N1"/>
<dbReference type="NCBIfam" id="TIGR00552">
    <property type="entry name" value="nadE"/>
    <property type="match status" value="1"/>
</dbReference>
<evidence type="ECO:0000256" key="3">
    <source>
        <dbReference type="ARBA" id="ARBA00022598"/>
    </source>
</evidence>
<dbReference type="InterPro" id="IPR003010">
    <property type="entry name" value="C-N_Hydrolase"/>
</dbReference>
<dbReference type="EC" id="6.3.5.1" evidence="8"/>
<dbReference type="PROSITE" id="PS50263">
    <property type="entry name" value="CN_HYDROLASE"/>
    <property type="match status" value="1"/>
</dbReference>
<keyword evidence="6 8" id="KW-0520">NAD</keyword>
<dbReference type="Pfam" id="PF00795">
    <property type="entry name" value="CN_hydrolase"/>
    <property type="match status" value="1"/>
</dbReference>
<dbReference type="Gene3D" id="3.40.50.620">
    <property type="entry name" value="HUPs"/>
    <property type="match status" value="1"/>
</dbReference>
<evidence type="ECO:0000259" key="9">
    <source>
        <dbReference type="PROSITE" id="PS50263"/>
    </source>
</evidence>
<dbReference type="InterPro" id="IPR022310">
    <property type="entry name" value="NAD/GMP_synthase"/>
</dbReference>
<proteinExistence type="inferred from homology"/>
<dbReference type="PANTHER" id="PTHR23090">
    <property type="entry name" value="NH 3 /GLUTAMINE-DEPENDENT NAD + SYNTHETASE"/>
    <property type="match status" value="1"/>
</dbReference>
<name>A0A0H2R8N1_9AGAM</name>
<dbReference type="EMBL" id="KQ086259">
    <property type="protein sequence ID" value="KLO05868.1"/>
    <property type="molecule type" value="Genomic_DNA"/>
</dbReference>
<evidence type="ECO:0000256" key="4">
    <source>
        <dbReference type="ARBA" id="ARBA00022741"/>
    </source>
</evidence>
<dbReference type="GO" id="GO:0004359">
    <property type="term" value="F:glutaminase activity"/>
    <property type="evidence" value="ECO:0007669"/>
    <property type="project" value="InterPro"/>
</dbReference>
<protein>
    <recommendedName>
        <fullName evidence="8">Glutamine-dependent NAD(+) synthetase</fullName>
        <ecNumber evidence="8">6.3.5.1</ecNumber>
    </recommendedName>
    <alternativeName>
        <fullName evidence="8">NAD(+) synthase [glutamine-hydrolyzing]</fullName>
    </alternativeName>
</protein>
<dbReference type="CDD" id="cd00553">
    <property type="entry name" value="NAD_synthase"/>
    <property type="match status" value="1"/>
</dbReference>
<dbReference type="OrthoDB" id="2020662at2759"/>
<dbReference type="PANTHER" id="PTHR23090:SF9">
    <property type="entry name" value="GLUTAMINE-DEPENDENT NAD(+) SYNTHETASE"/>
    <property type="match status" value="1"/>
</dbReference>
<dbReference type="UniPathway" id="UPA00253">
    <property type="reaction ID" value="UER00334"/>
</dbReference>
<dbReference type="InterPro" id="IPR014729">
    <property type="entry name" value="Rossmann-like_a/b/a_fold"/>
</dbReference>
<comment type="pathway">
    <text evidence="1 8">Cofactor biosynthesis; NAD(+) biosynthesis; NAD(+) from deamido-NAD(+) (L-Gln route): step 1/1.</text>
</comment>
<dbReference type="InParanoid" id="A0A0H2R8N1"/>
<dbReference type="InterPro" id="IPR003694">
    <property type="entry name" value="NAD_synthase"/>
</dbReference>
<dbReference type="CDD" id="cd07570">
    <property type="entry name" value="GAT_Gln-NAD-synth"/>
    <property type="match status" value="1"/>
</dbReference>
<dbReference type="FunCoup" id="A0A0H2R8N1">
    <property type="interactions" value="449"/>
</dbReference>
<evidence type="ECO:0000313" key="10">
    <source>
        <dbReference type="EMBL" id="KLO05868.1"/>
    </source>
</evidence>
<reference evidence="10 11" key="1">
    <citation type="submission" date="2015-04" db="EMBL/GenBank/DDBJ databases">
        <title>Complete genome sequence of Schizopora paradoxa KUC8140, a cosmopolitan wood degrader in East Asia.</title>
        <authorList>
            <consortium name="DOE Joint Genome Institute"/>
            <person name="Min B."/>
            <person name="Park H."/>
            <person name="Jang Y."/>
            <person name="Kim J.-J."/>
            <person name="Kim K.H."/>
            <person name="Pangilinan J."/>
            <person name="Lipzen A."/>
            <person name="Riley R."/>
            <person name="Grigoriev I.V."/>
            <person name="Spatafora J.W."/>
            <person name="Choi I.-G."/>
        </authorList>
    </citation>
    <scope>NUCLEOTIDE SEQUENCE [LARGE SCALE GENOMIC DNA]</scope>
    <source>
        <strain evidence="10 11">KUC8140</strain>
    </source>
</reference>
<dbReference type="InterPro" id="IPR014445">
    <property type="entry name" value="Gln-dep_NAD_synthase"/>
</dbReference>
<evidence type="ECO:0000256" key="8">
    <source>
        <dbReference type="PIRNR" id="PIRNR006630"/>
    </source>
</evidence>
<dbReference type="Proteomes" id="UP000053477">
    <property type="component" value="Unassembled WGS sequence"/>
</dbReference>
<evidence type="ECO:0000256" key="6">
    <source>
        <dbReference type="ARBA" id="ARBA00023027"/>
    </source>
</evidence>
<dbReference type="FunFam" id="3.40.50.620:FF:000036">
    <property type="entry name" value="Glutamine-dependent NAD(+) synthetase"/>
    <property type="match status" value="1"/>
</dbReference>
<dbReference type="HAMAP" id="MF_02090">
    <property type="entry name" value="NadE_glutamine_dep"/>
    <property type="match status" value="1"/>
</dbReference>
<evidence type="ECO:0000256" key="2">
    <source>
        <dbReference type="ARBA" id="ARBA00007145"/>
    </source>
</evidence>
<dbReference type="PIRSF" id="PIRSF006630">
    <property type="entry name" value="NADS_GAT"/>
    <property type="match status" value="1"/>
</dbReference>
<keyword evidence="4 8" id="KW-0547">Nucleotide-binding</keyword>
<dbReference type="GO" id="GO:0003952">
    <property type="term" value="F:NAD+ synthase (glutamine-hydrolyzing) activity"/>
    <property type="evidence" value="ECO:0007669"/>
    <property type="project" value="UniProtKB-UniRule"/>
</dbReference>
<dbReference type="GO" id="GO:0005737">
    <property type="term" value="C:cytoplasm"/>
    <property type="evidence" value="ECO:0007669"/>
    <property type="project" value="InterPro"/>
</dbReference>
<organism evidence="10 11">
    <name type="scientific">Schizopora paradoxa</name>
    <dbReference type="NCBI Taxonomy" id="27342"/>
    <lineage>
        <taxon>Eukaryota</taxon>
        <taxon>Fungi</taxon>
        <taxon>Dikarya</taxon>
        <taxon>Basidiomycota</taxon>
        <taxon>Agaricomycotina</taxon>
        <taxon>Agaricomycetes</taxon>
        <taxon>Hymenochaetales</taxon>
        <taxon>Schizoporaceae</taxon>
        <taxon>Schizopora</taxon>
    </lineage>
</organism>
<keyword evidence="3 8" id="KW-0436">Ligase</keyword>
<comment type="catalytic activity">
    <reaction evidence="7 8">
        <text>deamido-NAD(+) + L-glutamine + ATP + H2O = L-glutamate + AMP + diphosphate + NAD(+) + H(+)</text>
        <dbReference type="Rhea" id="RHEA:24384"/>
        <dbReference type="ChEBI" id="CHEBI:15377"/>
        <dbReference type="ChEBI" id="CHEBI:15378"/>
        <dbReference type="ChEBI" id="CHEBI:29985"/>
        <dbReference type="ChEBI" id="CHEBI:30616"/>
        <dbReference type="ChEBI" id="CHEBI:33019"/>
        <dbReference type="ChEBI" id="CHEBI:57540"/>
        <dbReference type="ChEBI" id="CHEBI:58359"/>
        <dbReference type="ChEBI" id="CHEBI:58437"/>
        <dbReference type="ChEBI" id="CHEBI:456215"/>
        <dbReference type="EC" id="6.3.5.1"/>
    </reaction>
</comment>
<keyword evidence="5 8" id="KW-0067">ATP-binding</keyword>
<evidence type="ECO:0000256" key="5">
    <source>
        <dbReference type="ARBA" id="ARBA00022840"/>
    </source>
</evidence>
<dbReference type="FunFam" id="3.60.110.10:FF:000003">
    <property type="entry name" value="Glutamine-dependent NAD(+) synthetase"/>
    <property type="match status" value="1"/>
</dbReference>
<dbReference type="GO" id="GO:0005524">
    <property type="term" value="F:ATP binding"/>
    <property type="evidence" value="ECO:0007669"/>
    <property type="project" value="UniProtKB-UniRule"/>
</dbReference>
<keyword evidence="11" id="KW-1185">Reference proteome</keyword>
<dbReference type="GO" id="GO:0009435">
    <property type="term" value="P:NAD+ biosynthetic process"/>
    <property type="evidence" value="ECO:0007669"/>
    <property type="project" value="UniProtKB-UniRule"/>
</dbReference>
<dbReference type="Pfam" id="PF02540">
    <property type="entry name" value="NAD_synthase"/>
    <property type="match status" value="1"/>
</dbReference>
<dbReference type="SUPFAM" id="SSF52402">
    <property type="entry name" value="Adenine nucleotide alpha hydrolases-like"/>
    <property type="match status" value="1"/>
</dbReference>
<dbReference type="Gene3D" id="3.60.110.10">
    <property type="entry name" value="Carbon-nitrogen hydrolase"/>
    <property type="match status" value="1"/>
</dbReference>
<evidence type="ECO:0000313" key="11">
    <source>
        <dbReference type="Proteomes" id="UP000053477"/>
    </source>
</evidence>
<dbReference type="InterPro" id="IPR036526">
    <property type="entry name" value="C-N_Hydrolase_sf"/>
</dbReference>
<evidence type="ECO:0000256" key="7">
    <source>
        <dbReference type="ARBA" id="ARBA00052340"/>
    </source>
</evidence>
<accession>A0A0H2R8N1</accession>
<dbReference type="STRING" id="27342.A0A0H2R8N1"/>
<comment type="similarity">
    <text evidence="2 8">In the C-terminal section; belongs to the NAD synthetase family.</text>
</comment>
<feature type="domain" description="CN hydrolase" evidence="9">
    <location>
        <begin position="5"/>
        <end position="275"/>
    </location>
</feature>
<dbReference type="SUPFAM" id="SSF56317">
    <property type="entry name" value="Carbon-nitrogen hydrolase"/>
    <property type="match status" value="1"/>
</dbReference>
<gene>
    <name evidence="10" type="ORF">SCHPADRAFT_861962</name>
</gene>